<feature type="domain" description="Mandelate racemase/muconate lactonizing enzyme C-terminal" evidence="4">
    <location>
        <begin position="150"/>
        <end position="246"/>
    </location>
</feature>
<protein>
    <submittedName>
        <fullName evidence="5">L-alanine-DL-glutamate epimerase</fullName>
    </submittedName>
</protein>
<dbReference type="InterPro" id="IPR013341">
    <property type="entry name" value="Mandelate_racemase_N_dom"/>
</dbReference>
<evidence type="ECO:0000256" key="2">
    <source>
        <dbReference type="ARBA" id="ARBA00022723"/>
    </source>
</evidence>
<reference evidence="5 6" key="1">
    <citation type="submission" date="2016-10" db="EMBL/GenBank/DDBJ databases">
        <authorList>
            <person name="de Groot N.N."/>
        </authorList>
    </citation>
    <scope>NUCLEOTIDE SEQUENCE [LARGE SCALE GENOMIC DNA]</scope>
    <source>
        <strain evidence="5 6">A52C2</strain>
    </source>
</reference>
<organism evidence="5 6">
    <name type="scientific">Faunimonas pinastri</name>
    <dbReference type="NCBI Taxonomy" id="1855383"/>
    <lineage>
        <taxon>Bacteria</taxon>
        <taxon>Pseudomonadati</taxon>
        <taxon>Pseudomonadota</taxon>
        <taxon>Alphaproteobacteria</taxon>
        <taxon>Hyphomicrobiales</taxon>
        <taxon>Afifellaceae</taxon>
        <taxon>Faunimonas</taxon>
    </lineage>
</organism>
<evidence type="ECO:0000259" key="4">
    <source>
        <dbReference type="SMART" id="SM00922"/>
    </source>
</evidence>
<dbReference type="Pfam" id="PF13378">
    <property type="entry name" value="MR_MLE_C"/>
    <property type="match status" value="1"/>
</dbReference>
<keyword evidence="2" id="KW-0479">Metal-binding</keyword>
<comment type="cofactor">
    <cofactor evidence="1">
        <name>Mg(2+)</name>
        <dbReference type="ChEBI" id="CHEBI:18420"/>
    </cofactor>
</comment>
<dbReference type="InterPro" id="IPR046945">
    <property type="entry name" value="RHMD-like"/>
</dbReference>
<dbReference type="InterPro" id="IPR029017">
    <property type="entry name" value="Enolase-like_N"/>
</dbReference>
<dbReference type="Gene3D" id="3.20.20.120">
    <property type="entry name" value="Enolase-like C-terminal domain"/>
    <property type="match status" value="1"/>
</dbReference>
<dbReference type="STRING" id="1855383.SAMN05216548_101101"/>
<accession>A0A1H8ZBC2</accession>
<proteinExistence type="predicted"/>
<dbReference type="EMBL" id="FOFG01000001">
    <property type="protein sequence ID" value="SEP61694.1"/>
    <property type="molecule type" value="Genomic_DNA"/>
</dbReference>
<dbReference type="Proteomes" id="UP000199647">
    <property type="component" value="Unassembled WGS sequence"/>
</dbReference>
<dbReference type="PANTHER" id="PTHR13794:SF58">
    <property type="entry name" value="MITOCHONDRIAL ENOLASE SUPERFAMILY MEMBER 1"/>
    <property type="match status" value="1"/>
</dbReference>
<dbReference type="InterPro" id="IPR029065">
    <property type="entry name" value="Enolase_C-like"/>
</dbReference>
<dbReference type="AlphaFoldDB" id="A0A1H8ZBC2"/>
<dbReference type="GO" id="GO:0016836">
    <property type="term" value="F:hydro-lyase activity"/>
    <property type="evidence" value="ECO:0007669"/>
    <property type="project" value="TreeGrafter"/>
</dbReference>
<dbReference type="SUPFAM" id="SSF54826">
    <property type="entry name" value="Enolase N-terminal domain-like"/>
    <property type="match status" value="1"/>
</dbReference>
<name>A0A1H8ZBC2_9HYPH</name>
<dbReference type="GO" id="GO:0000287">
    <property type="term" value="F:magnesium ion binding"/>
    <property type="evidence" value="ECO:0007669"/>
    <property type="project" value="TreeGrafter"/>
</dbReference>
<evidence type="ECO:0000256" key="3">
    <source>
        <dbReference type="ARBA" id="ARBA00022842"/>
    </source>
</evidence>
<gene>
    <name evidence="5" type="ORF">SAMN05216548_101101</name>
</gene>
<dbReference type="SUPFAM" id="SSF51604">
    <property type="entry name" value="Enolase C-terminal domain-like"/>
    <property type="match status" value="1"/>
</dbReference>
<dbReference type="GO" id="GO:0016052">
    <property type="term" value="P:carbohydrate catabolic process"/>
    <property type="evidence" value="ECO:0007669"/>
    <property type="project" value="TreeGrafter"/>
</dbReference>
<dbReference type="PROSITE" id="PS00908">
    <property type="entry name" value="MR_MLE_1"/>
    <property type="match status" value="1"/>
</dbReference>
<keyword evidence="6" id="KW-1185">Reference proteome</keyword>
<dbReference type="SFLD" id="SFLDG00179">
    <property type="entry name" value="mandelate_racemase"/>
    <property type="match status" value="1"/>
</dbReference>
<dbReference type="InterPro" id="IPR013342">
    <property type="entry name" value="Mandelate_racemase_C"/>
</dbReference>
<dbReference type="CDD" id="cd03328">
    <property type="entry name" value="MR_like_3"/>
    <property type="match status" value="1"/>
</dbReference>
<evidence type="ECO:0000313" key="6">
    <source>
        <dbReference type="Proteomes" id="UP000199647"/>
    </source>
</evidence>
<dbReference type="Pfam" id="PF02746">
    <property type="entry name" value="MR_MLE_N"/>
    <property type="match status" value="1"/>
</dbReference>
<dbReference type="InterPro" id="IPR036849">
    <property type="entry name" value="Enolase-like_C_sf"/>
</dbReference>
<dbReference type="GO" id="GO:0009063">
    <property type="term" value="P:amino acid catabolic process"/>
    <property type="evidence" value="ECO:0007669"/>
    <property type="project" value="InterPro"/>
</dbReference>
<dbReference type="Gene3D" id="3.30.390.10">
    <property type="entry name" value="Enolase-like, N-terminal domain"/>
    <property type="match status" value="1"/>
</dbReference>
<dbReference type="PANTHER" id="PTHR13794">
    <property type="entry name" value="ENOLASE SUPERFAMILY, MANDELATE RACEMASE"/>
    <property type="match status" value="1"/>
</dbReference>
<dbReference type="InterPro" id="IPR018110">
    <property type="entry name" value="Mandel_Rmase/mucon_lact_enz_CS"/>
</dbReference>
<keyword evidence="3" id="KW-0460">Magnesium</keyword>
<dbReference type="SFLD" id="SFLDS00001">
    <property type="entry name" value="Enolase"/>
    <property type="match status" value="1"/>
</dbReference>
<sequence length="371" mass="40077">MTGMSPSRIEAPVTAIRARAYKIPTDAPEADGTKSWDSTTLVVVEMDAGGRTGLGYTYSGASITGLITGDLAKAVKGVSALSPPRAWAEMQRAVRNLGRDGLASTAISAIDAALWDLKGKLLDMPLVLLLGQLREAVPIYGSGGFTTYSDGEMREQLSGWVERDGCRWVKIKIGSHPEDDPRRIALARSIIGKHGLFIDANGAFTPKQALHLAETVRDQGVSWFEEPVSSDDLPGLRLLKERMPAEVEVAAGEYAYSLDYVRAMLQADAVDVQQTDASRIGGITGFMRSATLCDAFHTDLSGHCAPALHLHAACAAPRLRHLEWFHDHVRIEAMLFDGAPVAKEGAIRPDLSRPGLGLEFRTADADQYLVQ</sequence>
<evidence type="ECO:0000256" key="1">
    <source>
        <dbReference type="ARBA" id="ARBA00001946"/>
    </source>
</evidence>
<evidence type="ECO:0000313" key="5">
    <source>
        <dbReference type="EMBL" id="SEP61694.1"/>
    </source>
</evidence>
<dbReference type="SMART" id="SM00922">
    <property type="entry name" value="MR_MLE"/>
    <property type="match status" value="1"/>
</dbReference>